<dbReference type="EMBL" id="SOFE01000027">
    <property type="protein sequence ID" value="TFB82091.1"/>
    <property type="molecule type" value="Genomic_DNA"/>
</dbReference>
<dbReference type="RefSeq" id="WP_092450383.1">
    <property type="nucleotide sequence ID" value="NZ_BKAC01000017.1"/>
</dbReference>
<evidence type="ECO:0000313" key="3">
    <source>
        <dbReference type="EMBL" id="SFH62046.1"/>
    </source>
</evidence>
<feature type="compositionally biased region" description="Polar residues" evidence="1">
    <location>
        <begin position="76"/>
        <end position="85"/>
    </location>
</feature>
<organism evidence="4 6">
    <name type="scientific">Cryobacterium levicorallinum</name>
    <dbReference type="NCBI Taxonomy" id="995038"/>
    <lineage>
        <taxon>Bacteria</taxon>
        <taxon>Bacillati</taxon>
        <taxon>Actinomycetota</taxon>
        <taxon>Actinomycetes</taxon>
        <taxon>Micrococcales</taxon>
        <taxon>Microbacteriaceae</taxon>
        <taxon>Cryobacterium</taxon>
    </lineage>
</organism>
<sequence>MTSLLSVVLAATPDPDFDPNTVTPGVVGFLVFFLIALATLLLCLDVVRRIRRTTYRAEIKARLDAEVAARDADPSAPTTPSDKPE</sequence>
<dbReference type="STRING" id="995038.SAMN05216274_109149"/>
<reference evidence="4 6" key="2">
    <citation type="submission" date="2019-03" db="EMBL/GenBank/DDBJ databases">
        <title>Genomics of glacier-inhabiting Cryobacterium strains.</title>
        <authorList>
            <person name="Liu Q."/>
            <person name="Xin Y.-H."/>
        </authorList>
    </citation>
    <scope>NUCLEOTIDE SEQUENCE [LARGE SCALE GENOMIC DNA]</scope>
    <source>
        <strain evidence="4 6">Hh34</strain>
    </source>
</reference>
<protein>
    <submittedName>
        <fullName evidence="4">Uncharacterized protein</fullName>
    </submittedName>
</protein>
<keyword evidence="5" id="KW-1185">Reference proteome</keyword>
<proteinExistence type="predicted"/>
<feature type="transmembrane region" description="Helical" evidence="2">
    <location>
        <begin position="29"/>
        <end position="47"/>
    </location>
</feature>
<comment type="caution">
    <text evidence="4">The sequence shown here is derived from an EMBL/GenBank/DDBJ whole genome shotgun (WGS) entry which is preliminary data.</text>
</comment>
<keyword evidence="2" id="KW-1133">Transmembrane helix</keyword>
<dbReference type="AlphaFoldDB" id="A0A1I3BIW1"/>
<keyword evidence="2" id="KW-0812">Transmembrane</keyword>
<dbReference type="EMBL" id="FOPW01000009">
    <property type="protein sequence ID" value="SFH62046.1"/>
    <property type="molecule type" value="Genomic_DNA"/>
</dbReference>
<name>A0A1I3BIW1_9MICO</name>
<evidence type="ECO:0000256" key="1">
    <source>
        <dbReference type="SAM" id="MobiDB-lite"/>
    </source>
</evidence>
<evidence type="ECO:0000313" key="6">
    <source>
        <dbReference type="Proteomes" id="UP000297963"/>
    </source>
</evidence>
<accession>A0A1I3BIW1</accession>
<dbReference type="Proteomes" id="UP000199681">
    <property type="component" value="Unassembled WGS sequence"/>
</dbReference>
<evidence type="ECO:0000313" key="4">
    <source>
        <dbReference type="EMBL" id="TFB82091.1"/>
    </source>
</evidence>
<evidence type="ECO:0000313" key="5">
    <source>
        <dbReference type="Proteomes" id="UP000199681"/>
    </source>
</evidence>
<keyword evidence="2" id="KW-0472">Membrane</keyword>
<gene>
    <name evidence="4" type="ORF">E3O11_15605</name>
    <name evidence="3" type="ORF">SAMN05216274_109149</name>
</gene>
<dbReference type="Proteomes" id="UP000297963">
    <property type="component" value="Unassembled WGS sequence"/>
</dbReference>
<feature type="region of interest" description="Disordered" evidence="1">
    <location>
        <begin position="66"/>
        <end position="85"/>
    </location>
</feature>
<reference evidence="3 5" key="1">
    <citation type="submission" date="2016-10" db="EMBL/GenBank/DDBJ databases">
        <authorList>
            <person name="Varghese N."/>
            <person name="Submissions S."/>
        </authorList>
    </citation>
    <scope>NUCLEOTIDE SEQUENCE [LARGE SCALE GENOMIC DNA]</scope>
    <source>
        <strain evidence="3 5">GMCC 1.11211</strain>
    </source>
</reference>
<evidence type="ECO:0000256" key="2">
    <source>
        <dbReference type="SAM" id="Phobius"/>
    </source>
</evidence>